<dbReference type="KEGG" id="mzh:Mzhil_1404"/>
<keyword evidence="2" id="KW-1185">Reference proteome</keyword>
<protein>
    <submittedName>
        <fullName evidence="1">DNA-directed RNA polymerase subunit delta</fullName>
    </submittedName>
</protein>
<dbReference type="GO" id="GO:0000428">
    <property type="term" value="C:DNA-directed RNA polymerase complex"/>
    <property type="evidence" value="ECO:0007669"/>
    <property type="project" value="UniProtKB-KW"/>
</dbReference>
<organism evidence="1 2">
    <name type="scientific">Methanosalsum zhilinae (strain DSM 4017 / NBRC 107636 / OCM 62 / WeN5)</name>
    <name type="common">Methanohalophilus zhilinae</name>
    <dbReference type="NCBI Taxonomy" id="679901"/>
    <lineage>
        <taxon>Archaea</taxon>
        <taxon>Methanobacteriati</taxon>
        <taxon>Methanobacteriota</taxon>
        <taxon>Stenosarchaea group</taxon>
        <taxon>Methanomicrobia</taxon>
        <taxon>Methanosarcinales</taxon>
        <taxon>Methanosarcinaceae</taxon>
        <taxon>Methanosalsum</taxon>
    </lineage>
</organism>
<reference evidence="1 2" key="1">
    <citation type="submission" date="2010-07" db="EMBL/GenBank/DDBJ databases">
        <title>The complete genome of Methanosalsum zhilinae DSM 4017.</title>
        <authorList>
            <consortium name="US DOE Joint Genome Institute (JGI-PGF)"/>
            <person name="Lucas S."/>
            <person name="Copeland A."/>
            <person name="Lapidus A."/>
            <person name="Glavina del Rio T."/>
            <person name="Dalin E."/>
            <person name="Tice H."/>
            <person name="Bruce D."/>
            <person name="Goodwin L."/>
            <person name="Pitluck S."/>
            <person name="Kyrpides N."/>
            <person name="Mavromatis K."/>
            <person name="Ovchinnikova G."/>
            <person name="Daligault H."/>
            <person name="Detter J.C."/>
            <person name="Han C."/>
            <person name="Tapia R."/>
            <person name="Larimer F."/>
            <person name="Land M."/>
            <person name="Hauser L."/>
            <person name="Markowitz V."/>
            <person name="Cheng J.-F."/>
            <person name="Hugenholtz P."/>
            <person name="Woyke T."/>
            <person name="Wu D."/>
            <person name="Spring S."/>
            <person name="Schueler E."/>
            <person name="Brambilla E."/>
            <person name="Klenk H.-P."/>
            <person name="Eisen J.A."/>
        </authorList>
    </citation>
    <scope>NUCLEOTIDE SEQUENCE [LARGE SCALE GENOMIC DNA]</scope>
    <source>
        <strain evidence="2">DSM 4017 / NBRC 107636 / OCM 62 / WeN5</strain>
    </source>
</reference>
<proteinExistence type="predicted"/>
<dbReference type="RefSeq" id="WP_013898685.1">
    <property type="nucleotide sequence ID" value="NC_015676.1"/>
</dbReference>
<dbReference type="HOGENOM" id="CLU_2243917_0_0_2"/>
<evidence type="ECO:0000313" key="2">
    <source>
        <dbReference type="Proteomes" id="UP000006622"/>
    </source>
</evidence>
<keyword evidence="1" id="KW-0240">DNA-directed RNA polymerase</keyword>
<dbReference type="EMBL" id="CP002101">
    <property type="protein sequence ID" value="AEH61248.1"/>
    <property type="molecule type" value="Genomic_DNA"/>
</dbReference>
<dbReference type="Proteomes" id="UP000006622">
    <property type="component" value="Chromosome"/>
</dbReference>
<sequence length="104" mass="12822">MKIEIHLSDKAYDILKRYMDIENFGDLDQTIEHLILKASEDITDEMKQYRDIFYQVSNDGDIWTVQYYRYIEEDYERLSTVHRYVNRPDDEEIKEDIERTFLDR</sequence>
<accession>F7XNP7</accession>
<dbReference type="GeneID" id="10823041"/>
<name>F7XNP7_METZD</name>
<evidence type="ECO:0000313" key="1">
    <source>
        <dbReference type="EMBL" id="AEH61248.1"/>
    </source>
</evidence>
<dbReference type="STRING" id="679901.Mzhil_1404"/>
<dbReference type="AlphaFoldDB" id="F7XNP7"/>
<gene>
    <name evidence="1" type="ordered locus">Mzhil_1404</name>
</gene>
<keyword evidence="1" id="KW-0804">Transcription</keyword>